<dbReference type="Gene3D" id="3.40.50.1110">
    <property type="entry name" value="SGNH hydrolase"/>
    <property type="match status" value="1"/>
</dbReference>
<protein>
    <recommendedName>
        <fullName evidence="7">GDSL esterase/lipase</fullName>
    </recommendedName>
</protein>
<proteinExistence type="inferred from homology"/>
<keyword evidence="4" id="KW-0732">Signal</keyword>
<feature type="signal peptide" evidence="4">
    <location>
        <begin position="1"/>
        <end position="24"/>
    </location>
</feature>
<dbReference type="Gramene" id="TraesSTA7A03G04021690.1">
    <property type="protein sequence ID" value="TraesSTA7A03G04021690.1"/>
    <property type="gene ID" value="TraesSTA7A03G04021690"/>
</dbReference>
<dbReference type="AlphaFoldDB" id="A0A3B6RPJ8"/>
<keyword evidence="6" id="KW-1185">Reference proteome</keyword>
<dbReference type="Gramene" id="TraesCAD_scaffold_052484_01G000300.1">
    <property type="protein sequence ID" value="TraesCAD_scaffold_052484_01G000300.1"/>
    <property type="gene ID" value="TraesCAD_scaffold_052484_01G000300"/>
</dbReference>
<gene>
    <name evidence="5" type="primary">LOC123149678</name>
</gene>
<dbReference type="InterPro" id="IPR036514">
    <property type="entry name" value="SGNH_hydro_sf"/>
</dbReference>
<dbReference type="Proteomes" id="UP000019116">
    <property type="component" value="Chromosome 7A"/>
</dbReference>
<dbReference type="InterPro" id="IPR001087">
    <property type="entry name" value="GDSL"/>
</dbReference>
<dbReference type="SMR" id="A0A3B6RPJ8"/>
<dbReference type="Gramene" id="TraesCS7A03G1305500.1">
    <property type="protein sequence ID" value="TraesCS7A03G1305500.1.CDS"/>
    <property type="gene ID" value="TraesCS7A03G1305500"/>
</dbReference>
<evidence type="ECO:0000256" key="3">
    <source>
        <dbReference type="ARBA" id="ARBA00023098"/>
    </source>
</evidence>
<accession>A0A3B6RPJ8</accession>
<dbReference type="SUPFAM" id="SSF52266">
    <property type="entry name" value="SGNH hydrolase"/>
    <property type="match status" value="1"/>
</dbReference>
<dbReference type="GO" id="GO:0016788">
    <property type="term" value="F:hydrolase activity, acting on ester bonds"/>
    <property type="evidence" value="ECO:0007669"/>
    <property type="project" value="InterPro"/>
</dbReference>
<evidence type="ECO:0000256" key="4">
    <source>
        <dbReference type="SAM" id="SignalP"/>
    </source>
</evidence>
<name>A0A3B6RPJ8_WHEAT</name>
<keyword evidence="3" id="KW-0443">Lipid metabolism</keyword>
<reference evidence="5" key="1">
    <citation type="submission" date="2018-08" db="EMBL/GenBank/DDBJ databases">
        <authorList>
            <person name="Rossello M."/>
        </authorList>
    </citation>
    <scope>NUCLEOTIDE SEQUENCE [LARGE SCALE GENOMIC DNA]</scope>
    <source>
        <strain evidence="5">cv. Chinese Spring</strain>
    </source>
</reference>
<evidence type="ECO:0000313" key="5">
    <source>
        <dbReference type="EnsemblPlants" id="TraesCS7A02G536300.1"/>
    </source>
</evidence>
<dbReference type="OrthoDB" id="1600564at2759"/>
<dbReference type="PANTHER" id="PTHR46020">
    <property type="entry name" value="OSJNBB0059K02.9 PROTEIN"/>
    <property type="match status" value="1"/>
</dbReference>
<dbReference type="Pfam" id="PF00657">
    <property type="entry name" value="Lipase_GDSL"/>
    <property type="match status" value="1"/>
</dbReference>
<keyword evidence="2" id="KW-0378">Hydrolase</keyword>
<comment type="similarity">
    <text evidence="1">Belongs to the 'GDSL' lipolytic enzyme family.</text>
</comment>
<reference evidence="5" key="2">
    <citation type="submission" date="2018-10" db="UniProtKB">
        <authorList>
            <consortium name="EnsemblPlants"/>
        </authorList>
    </citation>
    <scope>IDENTIFICATION</scope>
</reference>
<dbReference type="PANTHER" id="PTHR46020:SF33">
    <property type="entry name" value="SGNH HYDROLASE-TYPE ESTERASE DOMAIN-CONTAINING PROTEIN"/>
    <property type="match status" value="1"/>
</dbReference>
<dbReference type="EnsemblPlants" id="TraesCS7A02G536300.1">
    <property type="protein sequence ID" value="TraesCS7A02G536300.1"/>
    <property type="gene ID" value="TraesCS7A02G536300"/>
</dbReference>
<dbReference type="Gramene" id="TraesCS7A02G536300.1">
    <property type="protein sequence ID" value="TraesCS7A02G536300.1"/>
    <property type="gene ID" value="TraesCS7A02G536300"/>
</dbReference>
<evidence type="ECO:0008006" key="7">
    <source>
        <dbReference type="Google" id="ProtNLM"/>
    </source>
</evidence>
<dbReference type="RefSeq" id="XP_044425320.1">
    <property type="nucleotide sequence ID" value="XM_044569385.1"/>
</dbReference>
<feature type="chain" id="PRO_5043180214" description="GDSL esterase/lipase" evidence="4">
    <location>
        <begin position="25"/>
        <end position="375"/>
    </location>
</feature>
<organism evidence="5">
    <name type="scientific">Triticum aestivum</name>
    <name type="common">Wheat</name>
    <dbReference type="NCBI Taxonomy" id="4565"/>
    <lineage>
        <taxon>Eukaryota</taxon>
        <taxon>Viridiplantae</taxon>
        <taxon>Streptophyta</taxon>
        <taxon>Embryophyta</taxon>
        <taxon>Tracheophyta</taxon>
        <taxon>Spermatophyta</taxon>
        <taxon>Magnoliopsida</taxon>
        <taxon>Liliopsida</taxon>
        <taxon>Poales</taxon>
        <taxon>Poaceae</taxon>
        <taxon>BOP clade</taxon>
        <taxon>Pooideae</taxon>
        <taxon>Triticodae</taxon>
        <taxon>Triticeae</taxon>
        <taxon>Triticinae</taxon>
        <taxon>Triticum</taxon>
    </lineage>
</organism>
<dbReference type="GeneID" id="123149678"/>
<evidence type="ECO:0000256" key="1">
    <source>
        <dbReference type="ARBA" id="ARBA00008668"/>
    </source>
</evidence>
<dbReference type="STRING" id="4565.A0A3B6RPJ8"/>
<evidence type="ECO:0000256" key="2">
    <source>
        <dbReference type="ARBA" id="ARBA00022801"/>
    </source>
</evidence>
<dbReference type="GO" id="GO:0006629">
    <property type="term" value="P:lipid metabolic process"/>
    <property type="evidence" value="ECO:0007669"/>
    <property type="project" value="UniProtKB-KW"/>
</dbReference>
<evidence type="ECO:0000313" key="6">
    <source>
        <dbReference type="Proteomes" id="UP000019116"/>
    </source>
</evidence>
<sequence length="375" mass="41302">MKLRPVVVCLLLVVLLFDAARVEGRGTPSVKAKESSKNQQWTSMFVFGDDFADNGNLPKLPGGEPQSDLSRQWSYPYGSYINSRGSAAAVPTGRFSNYRIQSDFIARILGLNAAPPAYMRTLDQSVDPTGMTFASDGAGVFQKKVPTLAAQVKSFTRLINSGIISKDQLRHSVALVAISGNDYMSGADVKNSFLSSFDDIDTYIGNVTAEIVKNVVQLQKLGVRKVLVNNMHPIGCTPMRTSTNNYTTCDLLANYAASVHNKNLKQLMGKKNNANNAYMLDLYTAFTDIINHAPGEGSDQSNKFNNNLAPCCEGFYDTGFCGQQDDTGEPLYELCENPDQLFYWDEVHPTHAGWKAVMKALEQPLKEFLDRAYVP</sequence>
<dbReference type="OMA" id="YMRTLDQ"/>